<comment type="caution">
    <text evidence="1">The sequence shown here is derived from an EMBL/GenBank/DDBJ whole genome shotgun (WGS) entry which is preliminary data.</text>
</comment>
<reference evidence="1 2" key="2">
    <citation type="submission" date="2020-06" db="EMBL/GenBank/DDBJ databases">
        <title>Halomonas songnenensis sp. nov., a moderately halophilic bacterium isolated from saline and alkaline soils.</title>
        <authorList>
            <person name="Jiang J."/>
            <person name="Pan Y."/>
        </authorList>
    </citation>
    <scope>NUCLEOTIDE SEQUENCE [LARGE SCALE GENOMIC DNA]</scope>
    <source>
        <strain evidence="1 2">TBZ9</strain>
    </source>
</reference>
<organism evidence="1 2">
    <name type="scientific">Vreelandella azerica</name>
    <dbReference type="NCBI Taxonomy" id="2732867"/>
    <lineage>
        <taxon>Bacteria</taxon>
        <taxon>Pseudomonadati</taxon>
        <taxon>Pseudomonadota</taxon>
        <taxon>Gammaproteobacteria</taxon>
        <taxon>Oceanospirillales</taxon>
        <taxon>Halomonadaceae</taxon>
        <taxon>Vreelandella</taxon>
    </lineage>
</organism>
<dbReference type="Proteomes" id="UP000588806">
    <property type="component" value="Unassembled WGS sequence"/>
</dbReference>
<keyword evidence="2" id="KW-1185">Reference proteome</keyword>
<dbReference type="AlphaFoldDB" id="A0A7Y3TXD5"/>
<reference evidence="1 2" key="1">
    <citation type="submission" date="2020-05" db="EMBL/GenBank/DDBJ databases">
        <authorList>
            <person name="Ruan W."/>
            <person name="Jeon C.O."/>
            <person name="Chun B.H."/>
        </authorList>
    </citation>
    <scope>NUCLEOTIDE SEQUENCE [LARGE SCALE GENOMIC DNA]</scope>
    <source>
        <strain evidence="1 2">TBZ9</strain>
    </source>
</reference>
<dbReference type="EMBL" id="JABFHI010000002">
    <property type="protein sequence ID" value="NOG31192.1"/>
    <property type="molecule type" value="Genomic_DNA"/>
</dbReference>
<name>A0A7Y3TXD5_9GAMM</name>
<sequence length="179" mass="17920">MTPAAAGETVEADVTIGGEQTRISVASDGSISNADSGNRLRLDSTGNLTETDAATIDSLATALSASADAVIEFDDGTTFTTATPPITDGDGSLNTAGLEADLQGLAGDDAFTNRGELSITVNGSTSTVYVDDSGDLWNNNTGSVVGTDDFIIGGTTAQATTADLASGDAQVTIEAIHIL</sequence>
<dbReference type="RefSeq" id="WP_171701669.1">
    <property type="nucleotide sequence ID" value="NZ_JABFHI010000002.1"/>
</dbReference>
<proteinExistence type="predicted"/>
<gene>
    <name evidence="1" type="ORF">HLB35_04365</name>
</gene>
<protein>
    <submittedName>
        <fullName evidence="1">Uncharacterized protein</fullName>
    </submittedName>
</protein>
<accession>A0A7Y3TXD5</accession>
<evidence type="ECO:0000313" key="2">
    <source>
        <dbReference type="Proteomes" id="UP000588806"/>
    </source>
</evidence>
<evidence type="ECO:0000313" key="1">
    <source>
        <dbReference type="EMBL" id="NOG31192.1"/>
    </source>
</evidence>